<evidence type="ECO:0000313" key="7">
    <source>
        <dbReference type="EMBL" id="KTD76874.1"/>
    </source>
</evidence>
<comment type="function">
    <text evidence="5">Catalyzes the phosphorylation of the 3'-hydroxyl group of dephosphocoenzyme A to form coenzyme A.</text>
</comment>
<evidence type="ECO:0000256" key="1">
    <source>
        <dbReference type="ARBA" id="ARBA00009018"/>
    </source>
</evidence>
<dbReference type="SUPFAM" id="SSF52540">
    <property type="entry name" value="P-loop containing nucleoside triphosphate hydrolases"/>
    <property type="match status" value="1"/>
</dbReference>
<sequence>MTRCIGLTGNIASGKSTVAGIFSDLGIDVLSADAVAKELTNQNTPAYNAIVTHFGPEALLVNKDLNRTYLRGIIFSHPQEKKWLENLLHPLIRNQLEQKVNNCTTPYCILEIPLLTDKTLYPYLDRVLVITAPLELQIERVMQRDNCTREHALAILSAQPAPSERLRIADDVIINDSDYEQLKQAVNQLHIHYLSAPLSIATSADK</sequence>
<dbReference type="Pfam" id="PF01121">
    <property type="entry name" value="CoaE"/>
    <property type="match status" value="1"/>
</dbReference>
<protein>
    <recommendedName>
        <fullName evidence="5 6">Dephospho-CoA kinase</fullName>
        <ecNumber evidence="5 6">2.7.1.24</ecNumber>
    </recommendedName>
    <alternativeName>
        <fullName evidence="5">Dephosphocoenzyme A kinase</fullName>
    </alternativeName>
</protein>
<keyword evidence="5 7" id="KW-0418">Kinase</keyword>
<accession>A0A0W1A6B4</accession>
<dbReference type="EC" id="2.7.1.24" evidence="5 6"/>
<dbReference type="GO" id="GO:0005737">
    <property type="term" value="C:cytoplasm"/>
    <property type="evidence" value="ECO:0007669"/>
    <property type="project" value="UniProtKB-SubCell"/>
</dbReference>
<reference evidence="7 8" key="1">
    <citation type="submission" date="2015-11" db="EMBL/GenBank/DDBJ databases">
        <title>Genomic analysis of 38 Legionella species identifies large and diverse effector repertoires.</title>
        <authorList>
            <person name="Burstein D."/>
            <person name="Amaro F."/>
            <person name="Zusman T."/>
            <person name="Lifshitz Z."/>
            <person name="Cohen O."/>
            <person name="Gilbert J.A."/>
            <person name="Pupko T."/>
            <person name="Shuman H.A."/>
            <person name="Segal G."/>
        </authorList>
    </citation>
    <scope>NUCLEOTIDE SEQUENCE [LARGE SCALE GENOMIC DNA]</scope>
    <source>
        <strain evidence="7 8">ATCC 49508</strain>
    </source>
</reference>
<comment type="caution">
    <text evidence="7">The sequence shown here is derived from an EMBL/GenBank/DDBJ whole genome shotgun (WGS) entry which is preliminary data.</text>
</comment>
<dbReference type="InterPro" id="IPR001977">
    <property type="entry name" value="Depp_CoAkinase"/>
</dbReference>
<dbReference type="STRING" id="45076.Lwor_2099"/>
<dbReference type="PANTHER" id="PTHR10695:SF46">
    <property type="entry name" value="BIFUNCTIONAL COENZYME A SYNTHASE-RELATED"/>
    <property type="match status" value="1"/>
</dbReference>
<dbReference type="HAMAP" id="MF_00376">
    <property type="entry name" value="Dephospho_CoA_kinase"/>
    <property type="match status" value="1"/>
</dbReference>
<evidence type="ECO:0000256" key="3">
    <source>
        <dbReference type="ARBA" id="ARBA00022840"/>
    </source>
</evidence>
<dbReference type="UniPathway" id="UPA00241">
    <property type="reaction ID" value="UER00356"/>
</dbReference>
<comment type="subcellular location">
    <subcellularLocation>
        <location evidence="5">Cytoplasm</location>
    </subcellularLocation>
</comment>
<dbReference type="PATRIC" id="fig|45076.6.peg.2299"/>
<gene>
    <name evidence="5 7" type="primary">coaE</name>
    <name evidence="7" type="ORF">Lwor_2099</name>
</gene>
<keyword evidence="8" id="KW-1185">Reference proteome</keyword>
<dbReference type="GO" id="GO:0004140">
    <property type="term" value="F:dephospho-CoA kinase activity"/>
    <property type="evidence" value="ECO:0007669"/>
    <property type="project" value="UniProtKB-UniRule"/>
</dbReference>
<dbReference type="RefSeq" id="WP_058493861.1">
    <property type="nucleotide sequence ID" value="NZ_CBCRUR010000022.1"/>
</dbReference>
<keyword evidence="4 5" id="KW-0173">Coenzyme A biosynthesis</keyword>
<dbReference type="Proteomes" id="UP000054662">
    <property type="component" value="Unassembled WGS sequence"/>
</dbReference>
<dbReference type="Gene3D" id="3.40.50.300">
    <property type="entry name" value="P-loop containing nucleotide triphosphate hydrolases"/>
    <property type="match status" value="1"/>
</dbReference>
<keyword evidence="2 5" id="KW-0547">Nucleotide-binding</keyword>
<evidence type="ECO:0000256" key="2">
    <source>
        <dbReference type="ARBA" id="ARBA00022741"/>
    </source>
</evidence>
<evidence type="ECO:0000256" key="6">
    <source>
        <dbReference type="NCBIfam" id="TIGR00152"/>
    </source>
</evidence>
<keyword evidence="3 5" id="KW-0067">ATP-binding</keyword>
<dbReference type="GO" id="GO:0005524">
    <property type="term" value="F:ATP binding"/>
    <property type="evidence" value="ECO:0007669"/>
    <property type="project" value="UniProtKB-UniRule"/>
</dbReference>
<organism evidence="7 8">
    <name type="scientific">Legionella worsleiensis</name>
    <dbReference type="NCBI Taxonomy" id="45076"/>
    <lineage>
        <taxon>Bacteria</taxon>
        <taxon>Pseudomonadati</taxon>
        <taxon>Pseudomonadota</taxon>
        <taxon>Gammaproteobacteria</taxon>
        <taxon>Legionellales</taxon>
        <taxon>Legionellaceae</taxon>
        <taxon>Legionella</taxon>
    </lineage>
</organism>
<comment type="similarity">
    <text evidence="1 5">Belongs to the CoaE family.</text>
</comment>
<comment type="catalytic activity">
    <reaction evidence="5">
        <text>3'-dephospho-CoA + ATP = ADP + CoA + H(+)</text>
        <dbReference type="Rhea" id="RHEA:18245"/>
        <dbReference type="ChEBI" id="CHEBI:15378"/>
        <dbReference type="ChEBI" id="CHEBI:30616"/>
        <dbReference type="ChEBI" id="CHEBI:57287"/>
        <dbReference type="ChEBI" id="CHEBI:57328"/>
        <dbReference type="ChEBI" id="CHEBI:456216"/>
        <dbReference type="EC" id="2.7.1.24"/>
    </reaction>
</comment>
<evidence type="ECO:0000313" key="8">
    <source>
        <dbReference type="Proteomes" id="UP000054662"/>
    </source>
</evidence>
<proteinExistence type="inferred from homology"/>
<dbReference type="CDD" id="cd02022">
    <property type="entry name" value="DPCK"/>
    <property type="match status" value="1"/>
</dbReference>
<dbReference type="GO" id="GO:0015937">
    <property type="term" value="P:coenzyme A biosynthetic process"/>
    <property type="evidence" value="ECO:0007669"/>
    <property type="project" value="UniProtKB-UniRule"/>
</dbReference>
<comment type="pathway">
    <text evidence="5">Cofactor biosynthesis; coenzyme A biosynthesis; CoA from (R)-pantothenate: step 5/5.</text>
</comment>
<dbReference type="InterPro" id="IPR027417">
    <property type="entry name" value="P-loop_NTPase"/>
</dbReference>
<dbReference type="AlphaFoldDB" id="A0A0W1A6B4"/>
<dbReference type="OrthoDB" id="9812943at2"/>
<dbReference type="EMBL" id="LNZC01000027">
    <property type="protein sequence ID" value="KTD76874.1"/>
    <property type="molecule type" value="Genomic_DNA"/>
</dbReference>
<dbReference type="PANTHER" id="PTHR10695">
    <property type="entry name" value="DEPHOSPHO-COA KINASE-RELATED"/>
    <property type="match status" value="1"/>
</dbReference>
<keyword evidence="5" id="KW-0963">Cytoplasm</keyword>
<feature type="binding site" evidence="5">
    <location>
        <begin position="12"/>
        <end position="17"/>
    </location>
    <ligand>
        <name>ATP</name>
        <dbReference type="ChEBI" id="CHEBI:30616"/>
    </ligand>
</feature>
<keyword evidence="5 7" id="KW-0808">Transferase</keyword>
<name>A0A0W1A6B4_9GAMM</name>
<evidence type="ECO:0000256" key="5">
    <source>
        <dbReference type="HAMAP-Rule" id="MF_00376"/>
    </source>
</evidence>
<evidence type="ECO:0000256" key="4">
    <source>
        <dbReference type="ARBA" id="ARBA00022993"/>
    </source>
</evidence>
<dbReference type="NCBIfam" id="TIGR00152">
    <property type="entry name" value="dephospho-CoA kinase"/>
    <property type="match status" value="1"/>
</dbReference>
<dbReference type="PROSITE" id="PS51219">
    <property type="entry name" value="DPCK"/>
    <property type="match status" value="1"/>
</dbReference>